<feature type="region of interest" description="Disordered" evidence="1">
    <location>
        <begin position="1"/>
        <end position="27"/>
    </location>
</feature>
<accession>A0A9N8DA50</accession>
<proteinExistence type="predicted"/>
<sequence length="227" mass="24956">MSSKHPNERITQQGARKKNCNQPTPEGFKVKQYADDLAVLDGGGDAYKTLPSSDNKKKPDVVDMSNIPDSPAPDVVDMSNILDSPTNVDKLPRPVTVYKKTTTVQDTPAHANKPPRPVSANKKTIAAQNSRASTKIAPRLVTAIKKKPDHANSSEELKKERENAGKASELYKKLSQLELGTTDEMALGLVGSSNFFQHDVLQNMMTSMYNTGEASYGELLKNWEKEE</sequence>
<evidence type="ECO:0000256" key="1">
    <source>
        <dbReference type="SAM" id="MobiDB-lite"/>
    </source>
</evidence>
<gene>
    <name evidence="2" type="ORF">SEMRO_30_G019720.1</name>
</gene>
<feature type="region of interest" description="Disordered" evidence="1">
    <location>
        <begin position="146"/>
        <end position="165"/>
    </location>
</feature>
<dbReference type="Proteomes" id="UP001153069">
    <property type="component" value="Unassembled WGS sequence"/>
</dbReference>
<dbReference type="EMBL" id="CAICTM010000030">
    <property type="protein sequence ID" value="CAB9498030.1"/>
    <property type="molecule type" value="Genomic_DNA"/>
</dbReference>
<organism evidence="2 3">
    <name type="scientific">Seminavis robusta</name>
    <dbReference type="NCBI Taxonomy" id="568900"/>
    <lineage>
        <taxon>Eukaryota</taxon>
        <taxon>Sar</taxon>
        <taxon>Stramenopiles</taxon>
        <taxon>Ochrophyta</taxon>
        <taxon>Bacillariophyta</taxon>
        <taxon>Bacillariophyceae</taxon>
        <taxon>Bacillariophycidae</taxon>
        <taxon>Naviculales</taxon>
        <taxon>Naviculaceae</taxon>
        <taxon>Seminavis</taxon>
    </lineage>
</organism>
<feature type="compositionally biased region" description="Basic and acidic residues" evidence="1">
    <location>
        <begin position="149"/>
        <end position="165"/>
    </location>
</feature>
<comment type="caution">
    <text evidence="2">The sequence shown here is derived from an EMBL/GenBank/DDBJ whole genome shotgun (WGS) entry which is preliminary data.</text>
</comment>
<name>A0A9N8DA50_9STRA</name>
<feature type="region of interest" description="Disordered" evidence="1">
    <location>
        <begin position="41"/>
        <end position="76"/>
    </location>
</feature>
<feature type="region of interest" description="Disordered" evidence="1">
    <location>
        <begin position="105"/>
        <end position="132"/>
    </location>
</feature>
<evidence type="ECO:0000313" key="2">
    <source>
        <dbReference type="EMBL" id="CAB9498030.1"/>
    </source>
</evidence>
<evidence type="ECO:0000313" key="3">
    <source>
        <dbReference type="Proteomes" id="UP001153069"/>
    </source>
</evidence>
<keyword evidence="3" id="KW-1185">Reference proteome</keyword>
<protein>
    <submittedName>
        <fullName evidence="2">Uncharacterized protein</fullName>
    </submittedName>
</protein>
<feature type="compositionally biased region" description="Polar residues" evidence="1">
    <location>
        <begin position="9"/>
        <end position="24"/>
    </location>
</feature>
<dbReference type="AlphaFoldDB" id="A0A9N8DA50"/>
<reference evidence="2" key="1">
    <citation type="submission" date="2020-06" db="EMBL/GenBank/DDBJ databases">
        <authorList>
            <consortium name="Plant Systems Biology data submission"/>
        </authorList>
    </citation>
    <scope>NUCLEOTIDE SEQUENCE</scope>
    <source>
        <strain evidence="2">D6</strain>
    </source>
</reference>